<keyword evidence="8" id="KW-1185">Reference proteome</keyword>
<dbReference type="GeneID" id="91096704"/>
<keyword evidence="3" id="KW-0520">NAD</keyword>
<dbReference type="RefSeq" id="XP_066077856.1">
    <property type="nucleotide sequence ID" value="XM_066221759.1"/>
</dbReference>
<dbReference type="FunFam" id="3.40.50.720:FF:000203">
    <property type="entry name" value="D-3-phosphoglycerate dehydrogenase (SerA)"/>
    <property type="match status" value="1"/>
</dbReference>
<dbReference type="InterPro" id="IPR050223">
    <property type="entry name" value="D-isomer_2-hydroxyacid_DH"/>
</dbReference>
<name>A0AAX4K2X9_9TREE</name>
<accession>A0AAX4K2X9</accession>
<dbReference type="PROSITE" id="PS00671">
    <property type="entry name" value="D_2_HYDROXYACID_DH_3"/>
    <property type="match status" value="1"/>
</dbReference>
<dbReference type="InterPro" id="IPR036291">
    <property type="entry name" value="NAD(P)-bd_dom_sf"/>
</dbReference>
<dbReference type="PANTHER" id="PTHR10996:SF264">
    <property type="entry name" value="HYPOTHETICAL D-ISOMER SPECIFIC 2-HYDROXYACID DEHYDROGENASE (EUROFUNG)"/>
    <property type="match status" value="1"/>
</dbReference>
<dbReference type="EMBL" id="CP144105">
    <property type="protein sequence ID" value="WWC91093.1"/>
    <property type="molecule type" value="Genomic_DNA"/>
</dbReference>
<dbReference type="GO" id="GO:0030267">
    <property type="term" value="F:glyoxylate reductase (NADPH) activity"/>
    <property type="evidence" value="ECO:0007669"/>
    <property type="project" value="TreeGrafter"/>
</dbReference>
<dbReference type="Pfam" id="PF02826">
    <property type="entry name" value="2-Hacid_dh_C"/>
    <property type="match status" value="1"/>
</dbReference>
<proteinExistence type="inferred from homology"/>
<organism evidence="7 8">
    <name type="scientific">Kwoniella dendrophila CBS 6074</name>
    <dbReference type="NCBI Taxonomy" id="1295534"/>
    <lineage>
        <taxon>Eukaryota</taxon>
        <taxon>Fungi</taxon>
        <taxon>Dikarya</taxon>
        <taxon>Basidiomycota</taxon>
        <taxon>Agaricomycotina</taxon>
        <taxon>Tremellomycetes</taxon>
        <taxon>Tremellales</taxon>
        <taxon>Cryptococcaceae</taxon>
        <taxon>Kwoniella</taxon>
    </lineage>
</organism>
<evidence type="ECO:0000256" key="4">
    <source>
        <dbReference type="RuleBase" id="RU003719"/>
    </source>
</evidence>
<feature type="domain" description="D-isomer specific 2-hydroxyacid dehydrogenase catalytic" evidence="5">
    <location>
        <begin position="27"/>
        <end position="338"/>
    </location>
</feature>
<keyword evidence="2 4" id="KW-0560">Oxidoreductase</keyword>
<dbReference type="Proteomes" id="UP001355207">
    <property type="component" value="Chromosome 8"/>
</dbReference>
<dbReference type="InterPro" id="IPR006140">
    <property type="entry name" value="D-isomer_DH_NAD-bd"/>
</dbReference>
<dbReference type="InterPro" id="IPR029753">
    <property type="entry name" value="D-isomer_DH_CS"/>
</dbReference>
<evidence type="ECO:0008006" key="9">
    <source>
        <dbReference type="Google" id="ProtNLM"/>
    </source>
</evidence>
<evidence type="ECO:0000256" key="2">
    <source>
        <dbReference type="ARBA" id="ARBA00023002"/>
    </source>
</evidence>
<gene>
    <name evidence="7" type="ORF">L201_006034</name>
</gene>
<dbReference type="SUPFAM" id="SSF52283">
    <property type="entry name" value="Formate/glycerate dehydrogenase catalytic domain-like"/>
    <property type="match status" value="1"/>
</dbReference>
<sequence>MSLPTPPSENLITPRSNVKAKDATVYIHSAYHPKSVEYARTKFKKVILLDDLPLEETLEQTEGIFLRMSSVSREMILKSPKLQIISRNGVGYDNVHIQTCKEKGIIVTNVPGGNAHAVAELALGMMLDLLRRISEVDRKVRLGEKIASINVLAPGLFYKTIGLIGMGNISWELSKLLSVFKCKILIYSPTSSPNKWQNSKKEEFEFERISSLEELIKQVDVLSIHCPLNDSTKNLISKNQLNLMKSNSIIINTARGGIINERDLEFALINKKIWGAALDVWEIEPSTNKTMGKLAELENTVVLPHLGGATEEVAESGCTESINIMADYFDGKGIKNRVV</sequence>
<dbReference type="GO" id="GO:0005829">
    <property type="term" value="C:cytosol"/>
    <property type="evidence" value="ECO:0007669"/>
    <property type="project" value="TreeGrafter"/>
</dbReference>
<feature type="domain" description="D-isomer specific 2-hydroxyacid dehydrogenase NAD-binding" evidence="6">
    <location>
        <begin position="123"/>
        <end position="307"/>
    </location>
</feature>
<evidence type="ECO:0000259" key="6">
    <source>
        <dbReference type="Pfam" id="PF02826"/>
    </source>
</evidence>
<dbReference type="GO" id="GO:0016618">
    <property type="term" value="F:hydroxypyruvate reductase [NAD(P)H] activity"/>
    <property type="evidence" value="ECO:0007669"/>
    <property type="project" value="TreeGrafter"/>
</dbReference>
<dbReference type="Pfam" id="PF00389">
    <property type="entry name" value="2-Hacid_dh"/>
    <property type="match status" value="1"/>
</dbReference>
<dbReference type="PANTHER" id="PTHR10996">
    <property type="entry name" value="2-HYDROXYACID DEHYDROGENASE-RELATED"/>
    <property type="match status" value="1"/>
</dbReference>
<dbReference type="Gene3D" id="3.40.50.720">
    <property type="entry name" value="NAD(P)-binding Rossmann-like Domain"/>
    <property type="match status" value="2"/>
</dbReference>
<dbReference type="AlphaFoldDB" id="A0AAX4K2X9"/>
<evidence type="ECO:0000313" key="8">
    <source>
        <dbReference type="Proteomes" id="UP001355207"/>
    </source>
</evidence>
<evidence type="ECO:0000256" key="3">
    <source>
        <dbReference type="ARBA" id="ARBA00023027"/>
    </source>
</evidence>
<dbReference type="InterPro" id="IPR006139">
    <property type="entry name" value="D-isomer_2_OHA_DH_cat_dom"/>
</dbReference>
<evidence type="ECO:0000259" key="5">
    <source>
        <dbReference type="Pfam" id="PF00389"/>
    </source>
</evidence>
<evidence type="ECO:0000256" key="1">
    <source>
        <dbReference type="ARBA" id="ARBA00005854"/>
    </source>
</evidence>
<evidence type="ECO:0000313" key="7">
    <source>
        <dbReference type="EMBL" id="WWC91093.1"/>
    </source>
</evidence>
<dbReference type="GO" id="GO:0051287">
    <property type="term" value="F:NAD binding"/>
    <property type="evidence" value="ECO:0007669"/>
    <property type="project" value="InterPro"/>
</dbReference>
<dbReference type="SUPFAM" id="SSF51735">
    <property type="entry name" value="NAD(P)-binding Rossmann-fold domains"/>
    <property type="match status" value="1"/>
</dbReference>
<protein>
    <recommendedName>
        <fullName evidence="9">Phosphoglycerate dehydrogenase</fullName>
    </recommendedName>
</protein>
<reference evidence="7 8" key="1">
    <citation type="submission" date="2024-01" db="EMBL/GenBank/DDBJ databases">
        <title>Comparative genomics of Cryptococcus and Kwoniella reveals pathogenesis evolution and contrasting modes of karyotype evolution via chromosome fusion or intercentromeric recombination.</title>
        <authorList>
            <person name="Coelho M.A."/>
            <person name="David-Palma M."/>
            <person name="Shea T."/>
            <person name="Bowers K."/>
            <person name="McGinley-Smith S."/>
            <person name="Mohammad A.W."/>
            <person name="Gnirke A."/>
            <person name="Yurkov A.M."/>
            <person name="Nowrousian M."/>
            <person name="Sun S."/>
            <person name="Cuomo C.A."/>
            <person name="Heitman J."/>
        </authorList>
    </citation>
    <scope>NUCLEOTIDE SEQUENCE [LARGE SCALE GENOMIC DNA]</scope>
    <source>
        <strain evidence="7 8">CBS 6074</strain>
    </source>
</reference>
<comment type="similarity">
    <text evidence="1 4">Belongs to the D-isomer specific 2-hydroxyacid dehydrogenase family.</text>
</comment>